<dbReference type="STRING" id="1192034.CAP_8535"/>
<comment type="caution">
    <text evidence="2">The sequence shown here is derived from an EMBL/GenBank/DDBJ whole genome shotgun (WGS) entry which is preliminary data.</text>
</comment>
<proteinExistence type="predicted"/>
<protein>
    <submittedName>
        <fullName evidence="2">Short-chain alcohol dehydrogenase</fullName>
    </submittedName>
</protein>
<dbReference type="AlphaFoldDB" id="A0A017SW55"/>
<organism evidence="2 3">
    <name type="scientific">Chondromyces apiculatus DSM 436</name>
    <dbReference type="NCBI Taxonomy" id="1192034"/>
    <lineage>
        <taxon>Bacteria</taxon>
        <taxon>Pseudomonadati</taxon>
        <taxon>Myxococcota</taxon>
        <taxon>Polyangia</taxon>
        <taxon>Polyangiales</taxon>
        <taxon>Polyangiaceae</taxon>
        <taxon>Chondromyces</taxon>
    </lineage>
</organism>
<name>A0A017SW55_9BACT</name>
<dbReference type="EMBL" id="ASRX01000086">
    <property type="protein sequence ID" value="EYF01194.1"/>
    <property type="molecule type" value="Genomic_DNA"/>
</dbReference>
<dbReference type="Pfam" id="PF12241">
    <property type="entry name" value="Enoyl_reductase"/>
    <property type="match status" value="1"/>
</dbReference>
<dbReference type="Proteomes" id="UP000019678">
    <property type="component" value="Unassembled WGS sequence"/>
</dbReference>
<feature type="domain" description="Trans-2-enoyl-CoA reductase catalytic" evidence="1">
    <location>
        <begin position="96"/>
        <end position="306"/>
    </location>
</feature>
<dbReference type="InterPro" id="IPR036291">
    <property type="entry name" value="NAD(P)-bd_dom_sf"/>
</dbReference>
<gene>
    <name evidence="2" type="ORF">CAP_8535</name>
</gene>
<dbReference type="OrthoDB" id="5492895at2"/>
<dbReference type="eggNOG" id="COG3007">
    <property type="taxonomic scope" value="Bacteria"/>
</dbReference>
<keyword evidence="3" id="KW-1185">Reference proteome</keyword>
<evidence type="ECO:0000259" key="1">
    <source>
        <dbReference type="Pfam" id="PF12241"/>
    </source>
</evidence>
<dbReference type="Gene3D" id="3.40.50.720">
    <property type="entry name" value="NAD(P)-binding Rossmann-like Domain"/>
    <property type="match status" value="1"/>
</dbReference>
<accession>A0A017SW55</accession>
<dbReference type="SUPFAM" id="SSF51735">
    <property type="entry name" value="NAD(P)-binding Rossmann-fold domains"/>
    <property type="match status" value="1"/>
</dbReference>
<reference evidence="2 3" key="1">
    <citation type="submission" date="2013-05" db="EMBL/GenBank/DDBJ databases">
        <title>Genome assembly of Chondromyces apiculatus DSM 436.</title>
        <authorList>
            <person name="Sharma G."/>
            <person name="Khatri I."/>
            <person name="Kaur C."/>
            <person name="Mayilraj S."/>
            <person name="Subramanian S."/>
        </authorList>
    </citation>
    <scope>NUCLEOTIDE SEQUENCE [LARGE SCALE GENOMIC DNA]</scope>
    <source>
        <strain evidence="2 3">DSM 436</strain>
    </source>
</reference>
<sequence>MTLLDTFKKLPLGGVDRRALVGALSEHGARAAADLLRVHRARVQPMGTKIAPDAAVLVLGGSNGITRAVAVQLLFGERAAVYGVHLDSEKMQIGPHHVQALTAAAAAEGVDARFWNADATRPQTVEEVVAALKERYRAVHLVNGIAAGATKRYAEHGTTTVRDLDVAFDPVLQVPDFSRPENIRKLGLVEVEVATDADIERTNRFMGTSTLLWAEPLAAAGLLAPGESVVAFCDYDYPADDPVYAMGPLAGAKVLQRKSMQEIRGRFGVKTARICYPPVATTALGAIPGGLLMYGLSAQILKERGELRDVLDLGRETMALWRPDWEGEELRLDSAYQAALPEFNARKDKLAPSDIPGALHLLFEEGDGGASKKP</sequence>
<evidence type="ECO:0000313" key="2">
    <source>
        <dbReference type="EMBL" id="EYF01194.1"/>
    </source>
</evidence>
<dbReference type="RefSeq" id="WP_044249787.1">
    <property type="nucleotide sequence ID" value="NZ_ASRX01000086.1"/>
</dbReference>
<evidence type="ECO:0000313" key="3">
    <source>
        <dbReference type="Proteomes" id="UP000019678"/>
    </source>
</evidence>
<dbReference type="InterPro" id="IPR024910">
    <property type="entry name" value="Enoyl-CoA_Rdtase_cat_dom"/>
</dbReference>